<dbReference type="InterPro" id="IPR032713">
    <property type="entry name" value="EmrE"/>
</dbReference>
<feature type="transmembrane region" description="Helical" evidence="2">
    <location>
        <begin position="128"/>
        <end position="148"/>
    </location>
</feature>
<feature type="transmembrane region" description="Helical" evidence="2">
    <location>
        <begin position="194"/>
        <end position="215"/>
    </location>
</feature>
<reference evidence="3 4" key="1">
    <citation type="submission" date="2018-09" db="EMBL/GenBank/DDBJ databases">
        <title>Genomic Encyclopedia of Archaeal and Bacterial Type Strains, Phase II (KMG-II): from individual species to whole genera.</title>
        <authorList>
            <person name="Goeker M."/>
        </authorList>
    </citation>
    <scope>NUCLEOTIDE SEQUENCE [LARGE SCALE GENOMIC DNA]</scope>
    <source>
        <strain evidence="3 4">DSM 17008</strain>
    </source>
</reference>
<feature type="transmembrane region" description="Helical" evidence="2">
    <location>
        <begin position="285"/>
        <end position="303"/>
    </location>
</feature>
<dbReference type="Pfam" id="PF13536">
    <property type="entry name" value="EmrE"/>
    <property type="match status" value="1"/>
</dbReference>
<feature type="transmembrane region" description="Helical" evidence="2">
    <location>
        <begin position="68"/>
        <end position="89"/>
    </location>
</feature>
<feature type="transmembrane region" description="Helical" evidence="2">
    <location>
        <begin position="154"/>
        <end position="173"/>
    </location>
</feature>
<sequence>MREMGLGLLASLFFSITFILNRAMELDGGSWAWSASLRFLFMIPFLLLIVLLRRGVKQVFIEIAAKPLPWIIWSFTGFVLFYAPLTFAAAYGPGWLVAGSWQITIVAGVLISPFLSASSRKEKLKDKWPVRSLWISLFILSGIALIQAQSFTYISSQDMMFILIPVLAAAFAYPLGNRKMMDLCDGRLDTFQRILGMLLCTLPVWLIVAGIELVQSGPPSVNQTVQTFIVAVCSGVIATTLFFIATNAARKNKTALASVEATQSLQILFVVVGEWLLLSSPMPNTYAWTGIFIIVAGIIMHSFSSRRKGK</sequence>
<dbReference type="OrthoDB" id="3457556at2"/>
<evidence type="ECO:0000313" key="4">
    <source>
        <dbReference type="Proteomes" id="UP000285120"/>
    </source>
</evidence>
<keyword evidence="4" id="KW-1185">Reference proteome</keyword>
<name>A0A419V6C7_9BACL</name>
<dbReference type="EMBL" id="RAPK01000007">
    <property type="protein sequence ID" value="RKD75520.1"/>
    <property type="molecule type" value="Genomic_DNA"/>
</dbReference>
<gene>
    <name evidence="3" type="ORF">ATL39_1219</name>
</gene>
<feature type="transmembrane region" description="Helical" evidence="2">
    <location>
        <begin position="35"/>
        <end position="56"/>
    </location>
</feature>
<dbReference type="InterPro" id="IPR037185">
    <property type="entry name" value="EmrE-like"/>
</dbReference>
<evidence type="ECO:0000256" key="2">
    <source>
        <dbReference type="SAM" id="Phobius"/>
    </source>
</evidence>
<dbReference type="Proteomes" id="UP000285120">
    <property type="component" value="Unassembled WGS sequence"/>
</dbReference>
<dbReference type="SUPFAM" id="SSF103481">
    <property type="entry name" value="Multidrug resistance efflux transporter EmrE"/>
    <property type="match status" value="1"/>
</dbReference>
<comment type="caution">
    <text evidence="3">The sequence shown here is derived from an EMBL/GenBank/DDBJ whole genome shotgun (WGS) entry which is preliminary data.</text>
</comment>
<evidence type="ECO:0000256" key="1">
    <source>
        <dbReference type="ARBA" id="ARBA00004127"/>
    </source>
</evidence>
<keyword evidence="2" id="KW-1133">Transmembrane helix</keyword>
<feature type="transmembrane region" description="Helical" evidence="2">
    <location>
        <begin position="261"/>
        <end position="279"/>
    </location>
</feature>
<proteinExistence type="predicted"/>
<dbReference type="AlphaFoldDB" id="A0A419V6C7"/>
<comment type="subcellular location">
    <subcellularLocation>
        <location evidence="1">Endomembrane system</location>
        <topology evidence="1">Multi-pass membrane protein</topology>
    </subcellularLocation>
</comment>
<feature type="transmembrane region" description="Helical" evidence="2">
    <location>
        <begin position="227"/>
        <end position="249"/>
    </location>
</feature>
<dbReference type="RefSeq" id="WP_120192394.1">
    <property type="nucleotide sequence ID" value="NZ_RAPK01000007.1"/>
</dbReference>
<organism evidence="3 4">
    <name type="scientific">Sinobaca qinghaiensis</name>
    <dbReference type="NCBI Taxonomy" id="342944"/>
    <lineage>
        <taxon>Bacteria</taxon>
        <taxon>Bacillati</taxon>
        <taxon>Bacillota</taxon>
        <taxon>Bacilli</taxon>
        <taxon>Bacillales</taxon>
        <taxon>Sporolactobacillaceae</taxon>
        <taxon>Sinobaca</taxon>
    </lineage>
</organism>
<keyword evidence="2" id="KW-0812">Transmembrane</keyword>
<evidence type="ECO:0000313" key="3">
    <source>
        <dbReference type="EMBL" id="RKD75520.1"/>
    </source>
</evidence>
<protein>
    <submittedName>
        <fullName evidence="3">Putative multidrug resistance efflux transporter</fullName>
    </submittedName>
</protein>
<accession>A0A419V6C7</accession>
<feature type="transmembrane region" description="Helical" evidence="2">
    <location>
        <begin position="95"/>
        <end position="116"/>
    </location>
</feature>
<keyword evidence="2" id="KW-0472">Membrane</keyword>